<dbReference type="GO" id="GO:0005737">
    <property type="term" value="C:cytoplasm"/>
    <property type="evidence" value="ECO:0007669"/>
    <property type="project" value="UniProtKB-SubCell"/>
</dbReference>
<dbReference type="EMBL" id="WJEE01000005">
    <property type="protein sequence ID" value="MRI65485.1"/>
    <property type="molecule type" value="Genomic_DNA"/>
</dbReference>
<dbReference type="SMART" id="SM00448">
    <property type="entry name" value="REC"/>
    <property type="match status" value="1"/>
</dbReference>
<keyword evidence="2" id="KW-0963">Cytoplasm</keyword>
<feature type="domain" description="Response regulatory" evidence="10">
    <location>
        <begin position="3"/>
        <end position="120"/>
    </location>
</feature>
<proteinExistence type="predicted"/>
<keyword evidence="7" id="KW-0804">Transcription</keyword>
<dbReference type="SUPFAM" id="SSF46689">
    <property type="entry name" value="Homeodomain-like"/>
    <property type="match status" value="2"/>
</dbReference>
<organism evidence="11 12">
    <name type="scientific">Gracilibacillus thailandensis</name>
    <dbReference type="NCBI Taxonomy" id="563735"/>
    <lineage>
        <taxon>Bacteria</taxon>
        <taxon>Bacillati</taxon>
        <taxon>Bacillota</taxon>
        <taxon>Bacilli</taxon>
        <taxon>Bacillales</taxon>
        <taxon>Bacillaceae</taxon>
        <taxon>Gracilibacillus</taxon>
    </lineage>
</organism>
<dbReference type="InterPro" id="IPR011006">
    <property type="entry name" value="CheY-like_superfamily"/>
</dbReference>
<evidence type="ECO:0000256" key="7">
    <source>
        <dbReference type="ARBA" id="ARBA00023163"/>
    </source>
</evidence>
<dbReference type="InterPro" id="IPR018062">
    <property type="entry name" value="HTH_AraC-typ_CS"/>
</dbReference>
<dbReference type="Proteomes" id="UP000435187">
    <property type="component" value="Unassembled WGS sequence"/>
</dbReference>
<evidence type="ECO:0000313" key="11">
    <source>
        <dbReference type="EMBL" id="MRI65485.1"/>
    </source>
</evidence>
<protein>
    <submittedName>
        <fullName evidence="11">Response regulator</fullName>
    </submittedName>
</protein>
<keyword evidence="3 8" id="KW-0597">Phosphoprotein</keyword>
<dbReference type="Pfam" id="PF00072">
    <property type="entry name" value="Response_reg"/>
    <property type="match status" value="1"/>
</dbReference>
<evidence type="ECO:0000256" key="6">
    <source>
        <dbReference type="ARBA" id="ARBA00023125"/>
    </source>
</evidence>
<dbReference type="InterPro" id="IPR020449">
    <property type="entry name" value="Tscrpt_reg_AraC-type_HTH"/>
</dbReference>
<accession>A0A6N7QX78</accession>
<dbReference type="AlphaFoldDB" id="A0A6N7QX78"/>
<dbReference type="GO" id="GO:0003700">
    <property type="term" value="F:DNA-binding transcription factor activity"/>
    <property type="evidence" value="ECO:0007669"/>
    <property type="project" value="InterPro"/>
</dbReference>
<sequence>MLKVLFIDDEPLIREGLASIIDWNDYGYQVVGTAENGKVGLEKIRTLKPDVVFVDIRMPGLSGIDMVKQAKNEGYPCKFVVLSGYSNFSYAQQSIRLGMESYLLKPVDEEELIPLIRQLKEKCKSEYLLHSQIHEYETMTENEEWKQLLQGRKKHHRLNQYQNETFHIASVTFIERPEKNWVEQKIESDQLFKYIWIDQVMYLLFKNGEVASIKRLFQSMSRLMAAKQHQFQLIEEGTTIERLPDMVNQLKQLQHLHFSYSNTTVLSKQELISEKTSLPDGWVEEVCRSIEFEDDNKLDKYFEEMEKYYQAKQYQPQRITAELIEITKDIYTILSRANQDIHIPSNEEMANIICASQTLQQLLSSLKNQLSKAASEINGFACNSENTIEKIVEFVEKFYYKDLNLKVIADLFSYNRSYLGKKFKKQTGYYFHQYLDIVRMEKAKYFLVERELKVYEVSEKVGYSNNDYFYKKFKRYAGVSPKEYQKNQRKQHA</sequence>
<evidence type="ECO:0000256" key="4">
    <source>
        <dbReference type="ARBA" id="ARBA00023012"/>
    </source>
</evidence>
<dbReference type="PROSITE" id="PS01124">
    <property type="entry name" value="HTH_ARAC_FAMILY_2"/>
    <property type="match status" value="1"/>
</dbReference>
<evidence type="ECO:0000256" key="3">
    <source>
        <dbReference type="ARBA" id="ARBA00022553"/>
    </source>
</evidence>
<feature type="domain" description="HTH araC/xylS-type" evidence="9">
    <location>
        <begin position="389"/>
        <end position="487"/>
    </location>
</feature>
<evidence type="ECO:0000256" key="5">
    <source>
        <dbReference type="ARBA" id="ARBA00023015"/>
    </source>
</evidence>
<evidence type="ECO:0000256" key="1">
    <source>
        <dbReference type="ARBA" id="ARBA00004496"/>
    </source>
</evidence>
<dbReference type="InterPro" id="IPR001789">
    <property type="entry name" value="Sig_transdc_resp-reg_receiver"/>
</dbReference>
<evidence type="ECO:0000259" key="10">
    <source>
        <dbReference type="PROSITE" id="PS50110"/>
    </source>
</evidence>
<dbReference type="PROSITE" id="PS00041">
    <property type="entry name" value="HTH_ARAC_FAMILY_1"/>
    <property type="match status" value="1"/>
</dbReference>
<evidence type="ECO:0000256" key="2">
    <source>
        <dbReference type="ARBA" id="ARBA00022490"/>
    </source>
</evidence>
<keyword evidence="4" id="KW-0902">Two-component regulatory system</keyword>
<evidence type="ECO:0000259" key="9">
    <source>
        <dbReference type="PROSITE" id="PS01124"/>
    </source>
</evidence>
<keyword evidence="6" id="KW-0238">DNA-binding</keyword>
<dbReference type="PANTHER" id="PTHR42713:SF3">
    <property type="entry name" value="TRANSCRIPTIONAL REGULATORY PROTEIN HPTR"/>
    <property type="match status" value="1"/>
</dbReference>
<dbReference type="GO" id="GO:0043565">
    <property type="term" value="F:sequence-specific DNA binding"/>
    <property type="evidence" value="ECO:0007669"/>
    <property type="project" value="InterPro"/>
</dbReference>
<gene>
    <name evidence="11" type="ORF">GH885_03875</name>
</gene>
<reference evidence="11 12" key="1">
    <citation type="submission" date="2019-10" db="EMBL/GenBank/DDBJ databases">
        <title>Gracilibacillus salitolerans sp. nov., a moderate halophile isolated from a saline soil in northwest China.</title>
        <authorList>
            <person name="Gan L."/>
        </authorList>
    </citation>
    <scope>NUCLEOTIDE SEQUENCE [LARGE SCALE GENOMIC DNA]</scope>
    <source>
        <strain evidence="11 12">TP2-8</strain>
    </source>
</reference>
<feature type="modified residue" description="4-aspartylphosphate" evidence="8">
    <location>
        <position position="55"/>
    </location>
</feature>
<dbReference type="CDD" id="cd17536">
    <property type="entry name" value="REC_YesN-like"/>
    <property type="match status" value="1"/>
</dbReference>
<keyword evidence="12" id="KW-1185">Reference proteome</keyword>
<dbReference type="RefSeq" id="WP_153834316.1">
    <property type="nucleotide sequence ID" value="NZ_JBHUMW010000058.1"/>
</dbReference>
<dbReference type="SUPFAM" id="SSF52172">
    <property type="entry name" value="CheY-like"/>
    <property type="match status" value="1"/>
</dbReference>
<dbReference type="Pfam" id="PF12833">
    <property type="entry name" value="HTH_18"/>
    <property type="match status" value="1"/>
</dbReference>
<dbReference type="InterPro" id="IPR009057">
    <property type="entry name" value="Homeodomain-like_sf"/>
</dbReference>
<dbReference type="InterPro" id="IPR051552">
    <property type="entry name" value="HptR"/>
</dbReference>
<dbReference type="Gene3D" id="3.40.50.2300">
    <property type="match status" value="1"/>
</dbReference>
<dbReference type="InterPro" id="IPR018060">
    <property type="entry name" value="HTH_AraC"/>
</dbReference>
<comment type="subcellular location">
    <subcellularLocation>
        <location evidence="1">Cytoplasm</location>
    </subcellularLocation>
</comment>
<evidence type="ECO:0000256" key="8">
    <source>
        <dbReference type="PROSITE-ProRule" id="PRU00169"/>
    </source>
</evidence>
<evidence type="ECO:0000313" key="12">
    <source>
        <dbReference type="Proteomes" id="UP000435187"/>
    </source>
</evidence>
<name>A0A6N7QX78_9BACI</name>
<keyword evidence="5" id="KW-0805">Transcription regulation</keyword>
<dbReference type="PROSITE" id="PS50110">
    <property type="entry name" value="RESPONSE_REGULATORY"/>
    <property type="match status" value="1"/>
</dbReference>
<dbReference type="PANTHER" id="PTHR42713">
    <property type="entry name" value="HISTIDINE KINASE-RELATED"/>
    <property type="match status" value="1"/>
</dbReference>
<dbReference type="Gene3D" id="1.10.10.60">
    <property type="entry name" value="Homeodomain-like"/>
    <property type="match status" value="2"/>
</dbReference>
<dbReference type="SMART" id="SM00342">
    <property type="entry name" value="HTH_ARAC"/>
    <property type="match status" value="1"/>
</dbReference>
<comment type="caution">
    <text evidence="11">The sequence shown here is derived from an EMBL/GenBank/DDBJ whole genome shotgun (WGS) entry which is preliminary data.</text>
</comment>
<dbReference type="PRINTS" id="PR00032">
    <property type="entry name" value="HTHARAC"/>
</dbReference>
<dbReference type="GO" id="GO:0000160">
    <property type="term" value="P:phosphorelay signal transduction system"/>
    <property type="evidence" value="ECO:0007669"/>
    <property type="project" value="UniProtKB-KW"/>
</dbReference>